<dbReference type="GO" id="GO:0065002">
    <property type="term" value="P:intracellular protein transmembrane transport"/>
    <property type="evidence" value="ECO:0007669"/>
    <property type="project" value="TreeGrafter"/>
</dbReference>
<dbReference type="GO" id="GO:0009306">
    <property type="term" value="P:protein secretion"/>
    <property type="evidence" value="ECO:0007669"/>
    <property type="project" value="UniProtKB-UniRule"/>
</dbReference>
<keyword evidence="5 10" id="KW-0812">Transmembrane</keyword>
<gene>
    <name evidence="11" type="primary">secG</name>
    <name evidence="11" type="ORF">B9J77_03510</name>
</gene>
<feature type="transmembrane region" description="Helical" evidence="10">
    <location>
        <begin position="51"/>
        <end position="74"/>
    </location>
</feature>
<keyword evidence="8 10" id="KW-0811">Translocation</keyword>
<dbReference type="PANTHER" id="PTHR34182">
    <property type="entry name" value="PROTEIN-EXPORT MEMBRANE PROTEIN SECG"/>
    <property type="match status" value="1"/>
</dbReference>
<evidence type="ECO:0000313" key="11">
    <source>
        <dbReference type="EMBL" id="RII00204.1"/>
    </source>
</evidence>
<dbReference type="AlphaFoldDB" id="A0A399FVK0"/>
<dbReference type="PANTHER" id="PTHR34182:SF1">
    <property type="entry name" value="PROTEIN-EXPORT MEMBRANE PROTEIN SECG"/>
    <property type="match status" value="1"/>
</dbReference>
<dbReference type="GO" id="GO:0005886">
    <property type="term" value="C:plasma membrane"/>
    <property type="evidence" value="ECO:0007669"/>
    <property type="project" value="UniProtKB-SubCell"/>
</dbReference>
<name>A0A399FVK0_UNCN2</name>
<evidence type="ECO:0000256" key="7">
    <source>
        <dbReference type="ARBA" id="ARBA00022989"/>
    </source>
</evidence>
<keyword evidence="7 10" id="KW-1133">Transmembrane helix</keyword>
<evidence type="ECO:0000256" key="4">
    <source>
        <dbReference type="ARBA" id="ARBA00022475"/>
    </source>
</evidence>
<comment type="similarity">
    <text evidence="2 10">Belongs to the SecG family.</text>
</comment>
<dbReference type="InterPro" id="IPR004692">
    <property type="entry name" value="SecG"/>
</dbReference>
<keyword evidence="4 10" id="KW-1003">Cell membrane</keyword>
<comment type="function">
    <text evidence="10">Involved in protein export. Participates in an early event of protein translocation.</text>
</comment>
<evidence type="ECO:0000256" key="5">
    <source>
        <dbReference type="ARBA" id="ARBA00022692"/>
    </source>
</evidence>
<evidence type="ECO:0000256" key="10">
    <source>
        <dbReference type="RuleBase" id="RU365087"/>
    </source>
</evidence>
<sequence length="92" mass="9569">MMAAILVIHVLVSVLLIAVVLLQPGRGGGFISALGGEGSQSLFGVGTITFLTRLTTTLGVIFLITTLFLTFFVARPAPVIIEEASPTTQEPG</sequence>
<evidence type="ECO:0000313" key="12">
    <source>
        <dbReference type="Proteomes" id="UP000266287"/>
    </source>
</evidence>
<keyword evidence="6 10" id="KW-0653">Protein transport</keyword>
<evidence type="ECO:0000256" key="3">
    <source>
        <dbReference type="ARBA" id="ARBA00022448"/>
    </source>
</evidence>
<dbReference type="EMBL" id="NDHY01000006">
    <property type="protein sequence ID" value="RII00204.1"/>
    <property type="molecule type" value="Genomic_DNA"/>
</dbReference>
<comment type="subcellular location">
    <subcellularLocation>
        <location evidence="1 10">Cell membrane</location>
        <topology evidence="1 10">Multi-pass membrane protein</topology>
    </subcellularLocation>
</comment>
<dbReference type="NCBIfam" id="TIGR00810">
    <property type="entry name" value="secG"/>
    <property type="match status" value="1"/>
</dbReference>
<organism evidence="11 12">
    <name type="scientific">candidate division NPL-UPA2 bacterium Unc8</name>
    <dbReference type="NCBI Taxonomy" id="1980939"/>
    <lineage>
        <taxon>Bacteria</taxon>
    </lineage>
</organism>
<dbReference type="GO" id="GO:0043952">
    <property type="term" value="P:protein transport by the Sec complex"/>
    <property type="evidence" value="ECO:0007669"/>
    <property type="project" value="TreeGrafter"/>
</dbReference>
<keyword evidence="3 10" id="KW-0813">Transport</keyword>
<evidence type="ECO:0000256" key="2">
    <source>
        <dbReference type="ARBA" id="ARBA00008445"/>
    </source>
</evidence>
<evidence type="ECO:0000256" key="6">
    <source>
        <dbReference type="ARBA" id="ARBA00022927"/>
    </source>
</evidence>
<evidence type="ECO:0000256" key="9">
    <source>
        <dbReference type="ARBA" id="ARBA00023136"/>
    </source>
</evidence>
<comment type="caution">
    <text evidence="10">Lacks conserved residue(s) required for the propagation of feature annotation.</text>
</comment>
<keyword evidence="9 10" id="KW-0472">Membrane</keyword>
<evidence type="ECO:0000256" key="1">
    <source>
        <dbReference type="ARBA" id="ARBA00004651"/>
    </source>
</evidence>
<proteinExistence type="inferred from homology"/>
<dbReference type="Pfam" id="PF03840">
    <property type="entry name" value="SecG"/>
    <property type="match status" value="1"/>
</dbReference>
<protein>
    <recommendedName>
        <fullName evidence="10">Protein-export membrane protein SecG</fullName>
    </recommendedName>
</protein>
<dbReference type="Proteomes" id="UP000266287">
    <property type="component" value="Unassembled WGS sequence"/>
</dbReference>
<dbReference type="GO" id="GO:0015450">
    <property type="term" value="F:protein-transporting ATPase activity"/>
    <property type="evidence" value="ECO:0007669"/>
    <property type="project" value="UniProtKB-UniRule"/>
</dbReference>
<evidence type="ECO:0000256" key="8">
    <source>
        <dbReference type="ARBA" id="ARBA00023010"/>
    </source>
</evidence>
<reference evidence="11 12" key="1">
    <citation type="submission" date="2018-08" db="EMBL/GenBank/DDBJ databases">
        <title>Draft genome of candidate division NPL-UPA2 bacterium Unc8 that adapted to ultra-basic serpentinizing groundwater.</title>
        <authorList>
            <person name="Ishii S."/>
            <person name="Suzuki S."/>
            <person name="Nealson K.H."/>
        </authorList>
    </citation>
    <scope>NUCLEOTIDE SEQUENCE [LARGE SCALE GENOMIC DNA]</scope>
    <source>
        <strain evidence="11">Unc8</strain>
    </source>
</reference>
<comment type="caution">
    <text evidence="11">The sequence shown here is derived from an EMBL/GenBank/DDBJ whole genome shotgun (WGS) entry which is preliminary data.</text>
</comment>
<accession>A0A399FVK0</accession>
<dbReference type="PRINTS" id="PR01651">
    <property type="entry name" value="SECGEXPORT"/>
</dbReference>